<keyword evidence="1" id="KW-0812">Transmembrane</keyword>
<keyword evidence="1" id="KW-0472">Membrane</keyword>
<evidence type="ECO:0000313" key="2">
    <source>
        <dbReference type="EMBL" id="MBB4082051.1"/>
    </source>
</evidence>
<keyword evidence="3" id="KW-1185">Reference proteome</keyword>
<name>A0A7W6JDB9_9CAUL</name>
<feature type="transmembrane region" description="Helical" evidence="1">
    <location>
        <begin position="20"/>
        <end position="37"/>
    </location>
</feature>
<gene>
    <name evidence="2" type="ORF">GGR12_000890</name>
</gene>
<dbReference type="EMBL" id="JACIDM010000001">
    <property type="protein sequence ID" value="MBB4082051.1"/>
    <property type="molecule type" value="Genomic_DNA"/>
</dbReference>
<dbReference type="RefSeq" id="WP_183203178.1">
    <property type="nucleotide sequence ID" value="NZ_BAAAER010000004.1"/>
</dbReference>
<protein>
    <submittedName>
        <fullName evidence="2">Uncharacterized protein</fullName>
    </submittedName>
</protein>
<dbReference type="AlphaFoldDB" id="A0A7W6JDB9"/>
<sequence length="139" mass="15056">MSPSILDKFLDWNSPTRDMLVFAGAGIVALIAALWLFGSDSSSPIRATEAAVREALDDPDVRISGTRLEYTSGYRQRLVCGRVADDPNRPFAALVRESEDQSPLSLIGSGDRVQRLALPEVRSPTPEQAELLAACARKG</sequence>
<dbReference type="Proteomes" id="UP000529946">
    <property type="component" value="Unassembled WGS sequence"/>
</dbReference>
<accession>A0A7W6JDB9</accession>
<keyword evidence="1" id="KW-1133">Transmembrane helix</keyword>
<evidence type="ECO:0000256" key="1">
    <source>
        <dbReference type="SAM" id="Phobius"/>
    </source>
</evidence>
<organism evidence="2 3">
    <name type="scientific">Brevundimonas lenta</name>
    <dbReference type="NCBI Taxonomy" id="424796"/>
    <lineage>
        <taxon>Bacteria</taxon>
        <taxon>Pseudomonadati</taxon>
        <taxon>Pseudomonadota</taxon>
        <taxon>Alphaproteobacteria</taxon>
        <taxon>Caulobacterales</taxon>
        <taxon>Caulobacteraceae</taxon>
        <taxon>Brevundimonas</taxon>
    </lineage>
</organism>
<proteinExistence type="predicted"/>
<reference evidence="2 3" key="1">
    <citation type="submission" date="2020-08" db="EMBL/GenBank/DDBJ databases">
        <title>Genomic Encyclopedia of Type Strains, Phase IV (KMG-IV): sequencing the most valuable type-strain genomes for metagenomic binning, comparative biology and taxonomic classification.</title>
        <authorList>
            <person name="Goeker M."/>
        </authorList>
    </citation>
    <scope>NUCLEOTIDE SEQUENCE [LARGE SCALE GENOMIC DNA]</scope>
    <source>
        <strain evidence="2 3">DSM 23960</strain>
    </source>
</reference>
<comment type="caution">
    <text evidence="2">The sequence shown here is derived from an EMBL/GenBank/DDBJ whole genome shotgun (WGS) entry which is preliminary data.</text>
</comment>
<evidence type="ECO:0000313" key="3">
    <source>
        <dbReference type="Proteomes" id="UP000529946"/>
    </source>
</evidence>